<dbReference type="EnsemblProtists" id="EOD26831">
    <property type="protein sequence ID" value="EOD26831"/>
    <property type="gene ID" value="EMIHUDRAFT_114892"/>
</dbReference>
<feature type="transmembrane region" description="Helical" evidence="7">
    <location>
        <begin position="140"/>
        <end position="160"/>
    </location>
</feature>
<reference evidence="8" key="2">
    <citation type="submission" date="2024-10" db="UniProtKB">
        <authorList>
            <consortium name="EnsemblProtists"/>
        </authorList>
    </citation>
    <scope>IDENTIFICATION</scope>
</reference>
<dbReference type="RefSeq" id="XP_005779260.1">
    <property type="nucleotide sequence ID" value="XM_005779203.1"/>
</dbReference>
<keyword evidence="4" id="KW-0378">Hydrolase</keyword>
<evidence type="ECO:0000256" key="3">
    <source>
        <dbReference type="ARBA" id="ARBA00022692"/>
    </source>
</evidence>
<dbReference type="AlphaFoldDB" id="A0A0D3JTJ6"/>
<protein>
    <submittedName>
        <fullName evidence="8">Uncharacterized protein</fullName>
    </submittedName>
</protein>
<dbReference type="HOGENOM" id="CLU_814897_0_0_1"/>
<dbReference type="GeneID" id="17272376"/>
<dbReference type="KEGG" id="ehx:EMIHUDRAFT_212065"/>
<feature type="transmembrane region" description="Helical" evidence="7">
    <location>
        <begin position="180"/>
        <end position="199"/>
    </location>
</feature>
<organism evidence="8 9">
    <name type="scientific">Emiliania huxleyi (strain CCMP1516)</name>
    <dbReference type="NCBI Taxonomy" id="280463"/>
    <lineage>
        <taxon>Eukaryota</taxon>
        <taxon>Haptista</taxon>
        <taxon>Haptophyta</taxon>
        <taxon>Prymnesiophyceae</taxon>
        <taxon>Isochrysidales</taxon>
        <taxon>Noelaerhabdaceae</taxon>
        <taxon>Emiliania</taxon>
    </lineage>
</organism>
<dbReference type="PaxDb" id="2903-EOD14086"/>
<dbReference type="InterPro" id="IPR008901">
    <property type="entry name" value="ACER"/>
</dbReference>
<proteinExistence type="inferred from homology"/>
<evidence type="ECO:0000256" key="5">
    <source>
        <dbReference type="ARBA" id="ARBA00022989"/>
    </source>
</evidence>
<evidence type="ECO:0000313" key="9">
    <source>
        <dbReference type="Proteomes" id="UP000013827"/>
    </source>
</evidence>
<dbReference type="EnsemblProtists" id="EOD14086">
    <property type="protein sequence ID" value="EOD14086"/>
    <property type="gene ID" value="EMIHUDRAFT_212065"/>
</dbReference>
<accession>A0A0D3JTJ6</accession>
<dbReference type="Pfam" id="PF05875">
    <property type="entry name" value="Ceramidase"/>
    <property type="match status" value="1"/>
</dbReference>
<feature type="transmembrane region" description="Helical" evidence="7">
    <location>
        <begin position="249"/>
        <end position="268"/>
    </location>
</feature>
<evidence type="ECO:0000256" key="7">
    <source>
        <dbReference type="SAM" id="Phobius"/>
    </source>
</evidence>
<dbReference type="RefSeq" id="XP_005766515.1">
    <property type="nucleotide sequence ID" value="XM_005766458.1"/>
</dbReference>
<sequence length="352" mass="38467">MNRTGTEWLRSTRSGGFCESVLALSNRTGPWPEEPPFVGERPGKLEPGAAATAAFIIFLGGYELFTARHSIPVARYLNILILLNGITSMMNHITHNVYFAFWDGASMILAVNLGAALWFETLVELVWPRWCSCCASAGPSLRTVCIGCVWLLVCAVMTPLGMTRVTPFNGLLVIPGGQVFVLFFNLPILSMVLTAAAMLHCGMPHMIHPTGSHLVSTATSDESGGLSSGDQKDSPAPASEWALLGAARVYLWVGVASYLFGFVCWNLVEQGCDAMPDGFRAIGHAFWHLGAAYGLHCLFCILIFFRAVLDARRFDGRWRFRFRSSPSALLRVWLCVLPVPEVLEPPPLGMSV</sequence>
<reference evidence="9" key="1">
    <citation type="journal article" date="2013" name="Nature">
        <title>Pan genome of the phytoplankton Emiliania underpins its global distribution.</title>
        <authorList>
            <person name="Read B.A."/>
            <person name="Kegel J."/>
            <person name="Klute M.J."/>
            <person name="Kuo A."/>
            <person name="Lefebvre S.C."/>
            <person name="Maumus F."/>
            <person name="Mayer C."/>
            <person name="Miller J."/>
            <person name="Monier A."/>
            <person name="Salamov A."/>
            <person name="Young J."/>
            <person name="Aguilar M."/>
            <person name="Claverie J.M."/>
            <person name="Frickenhaus S."/>
            <person name="Gonzalez K."/>
            <person name="Herman E.K."/>
            <person name="Lin Y.C."/>
            <person name="Napier J."/>
            <person name="Ogata H."/>
            <person name="Sarno A.F."/>
            <person name="Shmutz J."/>
            <person name="Schroeder D."/>
            <person name="de Vargas C."/>
            <person name="Verret F."/>
            <person name="von Dassow P."/>
            <person name="Valentin K."/>
            <person name="Van de Peer Y."/>
            <person name="Wheeler G."/>
            <person name="Dacks J.B."/>
            <person name="Delwiche C.F."/>
            <person name="Dyhrman S.T."/>
            <person name="Glockner G."/>
            <person name="John U."/>
            <person name="Richards T."/>
            <person name="Worden A.Z."/>
            <person name="Zhang X."/>
            <person name="Grigoriev I.V."/>
            <person name="Allen A.E."/>
            <person name="Bidle K."/>
            <person name="Borodovsky M."/>
            <person name="Bowler C."/>
            <person name="Brownlee C."/>
            <person name="Cock J.M."/>
            <person name="Elias M."/>
            <person name="Gladyshev V.N."/>
            <person name="Groth M."/>
            <person name="Guda C."/>
            <person name="Hadaegh A."/>
            <person name="Iglesias-Rodriguez M.D."/>
            <person name="Jenkins J."/>
            <person name="Jones B.M."/>
            <person name="Lawson T."/>
            <person name="Leese F."/>
            <person name="Lindquist E."/>
            <person name="Lobanov A."/>
            <person name="Lomsadze A."/>
            <person name="Malik S.B."/>
            <person name="Marsh M.E."/>
            <person name="Mackinder L."/>
            <person name="Mock T."/>
            <person name="Mueller-Roeber B."/>
            <person name="Pagarete A."/>
            <person name="Parker M."/>
            <person name="Probert I."/>
            <person name="Quesneville H."/>
            <person name="Raines C."/>
            <person name="Rensing S.A."/>
            <person name="Riano-Pachon D.M."/>
            <person name="Richier S."/>
            <person name="Rokitta S."/>
            <person name="Shiraiwa Y."/>
            <person name="Soanes D.M."/>
            <person name="van der Giezen M."/>
            <person name="Wahlund T.M."/>
            <person name="Williams B."/>
            <person name="Wilson W."/>
            <person name="Wolfe G."/>
            <person name="Wurch L.L."/>
        </authorList>
    </citation>
    <scope>NUCLEOTIDE SEQUENCE</scope>
</reference>
<evidence type="ECO:0000256" key="4">
    <source>
        <dbReference type="ARBA" id="ARBA00022801"/>
    </source>
</evidence>
<keyword evidence="5 7" id="KW-1133">Transmembrane helix</keyword>
<keyword evidence="6 7" id="KW-0472">Membrane</keyword>
<keyword evidence="9" id="KW-1185">Reference proteome</keyword>
<dbReference type="GeneID" id="17260283"/>
<comment type="subcellular location">
    <subcellularLocation>
        <location evidence="1">Membrane</location>
        <topology evidence="1">Multi-pass membrane protein</topology>
    </subcellularLocation>
</comment>
<dbReference type="GO" id="GO:0016020">
    <property type="term" value="C:membrane"/>
    <property type="evidence" value="ECO:0007669"/>
    <property type="project" value="UniProtKB-SubCell"/>
</dbReference>
<name>A0A0D3JTJ6_EMIH1</name>
<evidence type="ECO:0000256" key="1">
    <source>
        <dbReference type="ARBA" id="ARBA00004141"/>
    </source>
</evidence>
<feature type="transmembrane region" description="Helical" evidence="7">
    <location>
        <begin position="288"/>
        <end position="309"/>
    </location>
</feature>
<comment type="similarity">
    <text evidence="2">Belongs to the alkaline ceramidase family.</text>
</comment>
<feature type="transmembrane region" description="Helical" evidence="7">
    <location>
        <begin position="48"/>
        <end position="65"/>
    </location>
</feature>
<keyword evidence="3 7" id="KW-0812">Transmembrane</keyword>
<dbReference type="Proteomes" id="UP000013827">
    <property type="component" value="Unassembled WGS sequence"/>
</dbReference>
<feature type="transmembrane region" description="Helical" evidence="7">
    <location>
        <begin position="77"/>
        <end position="93"/>
    </location>
</feature>
<feature type="transmembrane region" description="Helical" evidence="7">
    <location>
        <begin position="99"/>
        <end position="119"/>
    </location>
</feature>
<evidence type="ECO:0000313" key="8">
    <source>
        <dbReference type="EnsemblProtists" id="EOD26831"/>
    </source>
</evidence>
<evidence type="ECO:0000256" key="2">
    <source>
        <dbReference type="ARBA" id="ARBA00009780"/>
    </source>
</evidence>
<dbReference type="KEGG" id="ehx:EMIHUDRAFT_114892"/>
<evidence type="ECO:0000256" key="6">
    <source>
        <dbReference type="ARBA" id="ARBA00023136"/>
    </source>
</evidence>
<dbReference type="GO" id="GO:0006672">
    <property type="term" value="P:ceramide metabolic process"/>
    <property type="evidence" value="ECO:0007669"/>
    <property type="project" value="InterPro"/>
</dbReference>
<dbReference type="GO" id="GO:0016811">
    <property type="term" value="F:hydrolase activity, acting on carbon-nitrogen (but not peptide) bonds, in linear amides"/>
    <property type="evidence" value="ECO:0007669"/>
    <property type="project" value="InterPro"/>
</dbReference>